<feature type="compositionally biased region" description="Polar residues" evidence="1">
    <location>
        <begin position="1"/>
        <end position="12"/>
    </location>
</feature>
<organism evidence="3 4">
    <name type="scientific">Methyloceanibacter marginalis</name>
    <dbReference type="NCBI Taxonomy" id="1774971"/>
    <lineage>
        <taxon>Bacteria</taxon>
        <taxon>Pseudomonadati</taxon>
        <taxon>Pseudomonadota</taxon>
        <taxon>Alphaproteobacteria</taxon>
        <taxon>Hyphomicrobiales</taxon>
        <taxon>Hyphomicrobiaceae</taxon>
        <taxon>Methyloceanibacter</taxon>
    </lineage>
</organism>
<feature type="region of interest" description="Disordered" evidence="1">
    <location>
        <begin position="1"/>
        <end position="37"/>
    </location>
</feature>
<dbReference type="EMBL" id="LPWD01000335">
    <property type="protein sequence ID" value="ODS02345.1"/>
    <property type="molecule type" value="Genomic_DNA"/>
</dbReference>
<evidence type="ECO:0000259" key="2">
    <source>
        <dbReference type="PROSITE" id="PS51781"/>
    </source>
</evidence>
<proteinExistence type="predicted"/>
<feature type="domain" description="SH3b" evidence="2">
    <location>
        <begin position="38"/>
        <end position="105"/>
    </location>
</feature>
<gene>
    <name evidence="3" type="ORF">AUC71_01780</name>
</gene>
<accession>A0A1E3W946</accession>
<name>A0A1E3W946_9HYPH</name>
<dbReference type="Pfam" id="PF08239">
    <property type="entry name" value="SH3_3"/>
    <property type="match status" value="1"/>
</dbReference>
<sequence>MPSPSASETETIASVRATKARPQSALLGSDPQRVAREAEERQSWVEVVDAVNMRQGPSSANAVIRVQLAGTKLRVESREGQWVEVSEPDSGETGWVFDAYVKSIAPASRRAEAAETTIR</sequence>
<protein>
    <recommendedName>
        <fullName evidence="2">SH3b domain-containing protein</fullName>
    </recommendedName>
</protein>
<dbReference type="Proteomes" id="UP000095042">
    <property type="component" value="Unassembled WGS sequence"/>
</dbReference>
<evidence type="ECO:0000313" key="4">
    <source>
        <dbReference type="Proteomes" id="UP000095042"/>
    </source>
</evidence>
<dbReference type="Gene3D" id="2.30.30.40">
    <property type="entry name" value="SH3 Domains"/>
    <property type="match status" value="1"/>
</dbReference>
<dbReference type="PROSITE" id="PS51781">
    <property type="entry name" value="SH3B"/>
    <property type="match status" value="1"/>
</dbReference>
<dbReference type="OrthoDB" id="8457207at2"/>
<evidence type="ECO:0000256" key="1">
    <source>
        <dbReference type="SAM" id="MobiDB-lite"/>
    </source>
</evidence>
<comment type="caution">
    <text evidence="3">The sequence shown here is derived from an EMBL/GenBank/DDBJ whole genome shotgun (WGS) entry which is preliminary data.</text>
</comment>
<dbReference type="RefSeq" id="WP_069624459.1">
    <property type="nucleotide sequence ID" value="NZ_LPWD01000335.1"/>
</dbReference>
<evidence type="ECO:0000313" key="3">
    <source>
        <dbReference type="EMBL" id="ODS02345.1"/>
    </source>
</evidence>
<reference evidence="3 4" key="1">
    <citation type="journal article" date="2016" name="Environ. Microbiol.">
        <title>New Methyloceanibacter diversity from North Sea sediments includes methanotroph containing solely the soluble methane monooxygenase.</title>
        <authorList>
            <person name="Vekeman B."/>
            <person name="Kerckhof F.M."/>
            <person name="Cremers G."/>
            <person name="de Vos P."/>
            <person name="Vandamme P."/>
            <person name="Boon N."/>
            <person name="Op den Camp H.J."/>
            <person name="Heylen K."/>
        </authorList>
    </citation>
    <scope>NUCLEOTIDE SEQUENCE [LARGE SCALE GENOMIC DNA]</scope>
    <source>
        <strain evidence="3 4">R-67177</strain>
    </source>
</reference>
<dbReference type="InterPro" id="IPR003646">
    <property type="entry name" value="SH3-like_bac-type"/>
</dbReference>
<keyword evidence="4" id="KW-1185">Reference proteome</keyword>
<dbReference type="AlphaFoldDB" id="A0A1E3W946"/>